<dbReference type="EMBL" id="MDYQ01000014">
    <property type="protein sequence ID" value="PRP88124.1"/>
    <property type="molecule type" value="Genomic_DNA"/>
</dbReference>
<name>A0A2P6NVX9_9EUKA</name>
<dbReference type="InterPro" id="IPR005822">
    <property type="entry name" value="Ribosomal_uL13"/>
</dbReference>
<dbReference type="Gene3D" id="3.90.1180.10">
    <property type="entry name" value="Ribosomal protein L13"/>
    <property type="match status" value="1"/>
</dbReference>
<keyword evidence="6" id="KW-1185">Reference proteome</keyword>
<organism evidence="5 6">
    <name type="scientific">Planoprotostelium fungivorum</name>
    <dbReference type="NCBI Taxonomy" id="1890364"/>
    <lineage>
        <taxon>Eukaryota</taxon>
        <taxon>Amoebozoa</taxon>
        <taxon>Evosea</taxon>
        <taxon>Variosea</taxon>
        <taxon>Cavosteliida</taxon>
        <taxon>Cavosteliaceae</taxon>
        <taxon>Planoprotostelium</taxon>
    </lineage>
</organism>
<reference evidence="5 6" key="1">
    <citation type="journal article" date="2018" name="Genome Biol. Evol.">
        <title>Multiple Roots of Fruiting Body Formation in Amoebozoa.</title>
        <authorList>
            <person name="Hillmann F."/>
            <person name="Forbes G."/>
            <person name="Novohradska S."/>
            <person name="Ferling I."/>
            <person name="Riege K."/>
            <person name="Groth M."/>
            <person name="Westermann M."/>
            <person name="Marz M."/>
            <person name="Spaller T."/>
            <person name="Winckler T."/>
            <person name="Schaap P."/>
            <person name="Glockner G."/>
        </authorList>
    </citation>
    <scope>NUCLEOTIDE SEQUENCE [LARGE SCALE GENOMIC DNA]</scope>
    <source>
        <strain evidence="5 6">Jena</strain>
    </source>
</reference>
<evidence type="ECO:0000256" key="4">
    <source>
        <dbReference type="RuleBase" id="RU003877"/>
    </source>
</evidence>
<dbReference type="GO" id="GO:0003735">
    <property type="term" value="F:structural constituent of ribosome"/>
    <property type="evidence" value="ECO:0007669"/>
    <property type="project" value="InterPro"/>
</dbReference>
<evidence type="ECO:0000256" key="3">
    <source>
        <dbReference type="ARBA" id="ARBA00023274"/>
    </source>
</evidence>
<keyword evidence="3 4" id="KW-0687">Ribonucleoprotein</keyword>
<dbReference type="FunFam" id="3.90.1180.10:FF:000002">
    <property type="entry name" value="60S ribosomal protein L16"/>
    <property type="match status" value="1"/>
</dbReference>
<dbReference type="CDD" id="cd00392">
    <property type="entry name" value="Ribosomal_L13"/>
    <property type="match status" value="1"/>
</dbReference>
<sequence length="215" mass="24331">MAKKEKERRLSNEIHPHTKMFQKEVVIDGRAHMLGRLASILAKELLSGQRVTVVRAEEILISGSLVRNKLQYHDFLRKRTATNHSRGPFHLRSPSKMLWRAIRGMLPHKTPRGAEALARLRVFEGIPSALTSTKRVVVPDALKVTRIKPGRRVTVLGRLSTEVGWKFAPVVKKLEENRKLGSAAYYQRKKALLRLRAKAVANHTAENAQLAKLGF</sequence>
<dbReference type="NCBIfam" id="TIGR01077">
    <property type="entry name" value="L13_A_E"/>
    <property type="match status" value="1"/>
</dbReference>
<dbReference type="PANTHER" id="PTHR11545:SF3">
    <property type="entry name" value="LARGE RIBOSOMAL SUBUNIT PROTEIN UL13"/>
    <property type="match status" value="1"/>
</dbReference>
<dbReference type="OrthoDB" id="1882297at2759"/>
<dbReference type="PANTHER" id="PTHR11545">
    <property type="entry name" value="RIBOSOMAL PROTEIN L13"/>
    <property type="match status" value="1"/>
</dbReference>
<dbReference type="GO" id="GO:0022625">
    <property type="term" value="C:cytosolic large ribosomal subunit"/>
    <property type="evidence" value="ECO:0007669"/>
    <property type="project" value="TreeGrafter"/>
</dbReference>
<dbReference type="GO" id="GO:0017148">
    <property type="term" value="P:negative regulation of translation"/>
    <property type="evidence" value="ECO:0007669"/>
    <property type="project" value="TreeGrafter"/>
</dbReference>
<dbReference type="Gene3D" id="6.10.250.3250">
    <property type="match status" value="1"/>
</dbReference>
<comment type="caution">
    <text evidence="5">The sequence shown here is derived from an EMBL/GenBank/DDBJ whole genome shotgun (WGS) entry which is preliminary data.</text>
</comment>
<accession>A0A2P6NVX9</accession>
<dbReference type="SUPFAM" id="SSF52161">
    <property type="entry name" value="Ribosomal protein L13"/>
    <property type="match status" value="1"/>
</dbReference>
<dbReference type="InterPro" id="IPR005755">
    <property type="entry name" value="Ribosomal_uL13_euk/arc"/>
</dbReference>
<gene>
    <name evidence="5" type="ORF">PROFUN_04215</name>
</gene>
<dbReference type="GO" id="GO:0003729">
    <property type="term" value="F:mRNA binding"/>
    <property type="evidence" value="ECO:0007669"/>
    <property type="project" value="TreeGrafter"/>
</dbReference>
<dbReference type="Pfam" id="PF00572">
    <property type="entry name" value="Ribosomal_L13"/>
    <property type="match status" value="1"/>
</dbReference>
<dbReference type="Proteomes" id="UP000241769">
    <property type="component" value="Unassembled WGS sequence"/>
</dbReference>
<dbReference type="STRING" id="1890364.A0A2P6NVX9"/>
<dbReference type="PROSITE" id="PS00783">
    <property type="entry name" value="RIBOSOMAL_L13"/>
    <property type="match status" value="1"/>
</dbReference>
<dbReference type="InterPro" id="IPR023563">
    <property type="entry name" value="Ribosomal_uL13_CS"/>
</dbReference>
<dbReference type="GO" id="GO:0006412">
    <property type="term" value="P:translation"/>
    <property type="evidence" value="ECO:0007669"/>
    <property type="project" value="InterPro"/>
</dbReference>
<evidence type="ECO:0000256" key="2">
    <source>
        <dbReference type="ARBA" id="ARBA00022980"/>
    </source>
</evidence>
<dbReference type="AlphaFoldDB" id="A0A2P6NVX9"/>
<comment type="similarity">
    <text evidence="1 4">Belongs to the universal ribosomal protein uL13 family.</text>
</comment>
<dbReference type="InterPro" id="IPR036899">
    <property type="entry name" value="Ribosomal_uL13_sf"/>
</dbReference>
<proteinExistence type="inferred from homology"/>
<evidence type="ECO:0000313" key="6">
    <source>
        <dbReference type="Proteomes" id="UP000241769"/>
    </source>
</evidence>
<protein>
    <submittedName>
        <fullName evidence="5">Putative cytosolic ribosomal protein L16</fullName>
    </submittedName>
</protein>
<evidence type="ECO:0000313" key="5">
    <source>
        <dbReference type="EMBL" id="PRP88124.1"/>
    </source>
</evidence>
<evidence type="ECO:0000256" key="1">
    <source>
        <dbReference type="ARBA" id="ARBA00006227"/>
    </source>
</evidence>
<keyword evidence="2 4" id="KW-0689">Ribosomal protein</keyword>
<dbReference type="FunCoup" id="A0A2P6NVX9">
    <property type="interactions" value="409"/>
</dbReference>
<dbReference type="InParanoid" id="A0A2P6NVX9"/>
<dbReference type="HAMAP" id="MF_01366">
    <property type="entry name" value="Ribosomal_uL13"/>
    <property type="match status" value="1"/>
</dbReference>